<protein>
    <submittedName>
        <fullName evidence="1">Uncharacterized protein</fullName>
    </submittedName>
</protein>
<dbReference type="AlphaFoldDB" id="E3GI39"/>
<evidence type="ECO:0000313" key="2">
    <source>
        <dbReference type="Proteomes" id="UP000006873"/>
    </source>
</evidence>
<sequence>MQKGFKEICWVEFSNYFIIKVMEINFYDLKNNFTKIKKS</sequence>
<proteinExistence type="predicted"/>
<keyword evidence="2" id="KW-1185">Reference proteome</keyword>
<organism evidence="1 2">
    <name type="scientific">Eubacterium callanderi</name>
    <dbReference type="NCBI Taxonomy" id="53442"/>
    <lineage>
        <taxon>Bacteria</taxon>
        <taxon>Bacillati</taxon>
        <taxon>Bacillota</taxon>
        <taxon>Clostridia</taxon>
        <taxon>Eubacteriales</taxon>
        <taxon>Eubacteriaceae</taxon>
        <taxon>Eubacterium</taxon>
    </lineage>
</organism>
<dbReference type="HOGENOM" id="CLU_3309904_0_0_9"/>
<reference evidence="1 2" key="2">
    <citation type="journal article" date="2011" name="J. Bacteriol.">
        <title>Complete genome sequence of a carbon monoxide-utilizing acetogen, Eubacterium limosum KIST612.</title>
        <authorList>
            <person name="Roh H."/>
            <person name="Ko H.J."/>
            <person name="Kim D."/>
            <person name="Choi D.G."/>
            <person name="Park S."/>
            <person name="Kim S."/>
            <person name="Chang I.S."/>
            <person name="Choi I.G."/>
        </authorList>
    </citation>
    <scope>NUCLEOTIDE SEQUENCE [LARGE SCALE GENOMIC DNA]</scope>
    <source>
        <strain evidence="1 2">KIST612</strain>
    </source>
</reference>
<accession>E3GI39</accession>
<dbReference type="EMBL" id="CP002273">
    <property type="protein sequence ID" value="ADO35324.1"/>
    <property type="molecule type" value="Genomic_DNA"/>
</dbReference>
<name>E3GI39_9FIRM</name>
<dbReference type="Proteomes" id="UP000006873">
    <property type="component" value="Chromosome"/>
</dbReference>
<dbReference type="KEGG" id="elm:ELI_0305"/>
<reference key="1">
    <citation type="submission" date="2010-09" db="EMBL/GenBank/DDBJ databases">
        <authorList>
            <person name="Roh H."/>
            <person name="Ko H.-J."/>
            <person name="Kim D."/>
            <person name="Choi D.G."/>
            <person name="Park S."/>
            <person name="Kim S."/>
            <person name="Kim K.H."/>
            <person name="Chang I.S."/>
            <person name="Choi I.-G."/>
        </authorList>
    </citation>
    <scope>NUCLEOTIDE SEQUENCE</scope>
    <source>
        <strain>KIST612</strain>
    </source>
</reference>
<gene>
    <name evidence="1" type="ordered locus">ELI_0305</name>
</gene>
<evidence type="ECO:0000313" key="1">
    <source>
        <dbReference type="EMBL" id="ADO35324.1"/>
    </source>
</evidence>